<evidence type="ECO:0000313" key="4">
    <source>
        <dbReference type="Proteomes" id="UP000271889"/>
    </source>
</evidence>
<evidence type="ECO:0000313" key="3">
    <source>
        <dbReference type="EMBL" id="VDN37636.1"/>
    </source>
</evidence>
<reference evidence="3 4" key="1">
    <citation type="submission" date="2018-11" db="EMBL/GenBank/DDBJ databases">
        <authorList>
            <consortium name="Pathogen Informatics"/>
        </authorList>
    </citation>
    <scope>NUCLEOTIDE SEQUENCE [LARGE SCALE GENOMIC DNA]</scope>
</reference>
<feature type="non-terminal residue" evidence="3">
    <location>
        <position position="129"/>
    </location>
</feature>
<dbReference type="Proteomes" id="UP000271889">
    <property type="component" value="Unassembled WGS sequence"/>
</dbReference>
<dbReference type="AlphaFoldDB" id="A0A3P7R375"/>
<feature type="transmembrane region" description="Helical" evidence="1">
    <location>
        <begin position="78"/>
        <end position="100"/>
    </location>
</feature>
<name>A0A3P7R375_CYLGO</name>
<gene>
    <name evidence="3" type="ORF">CGOC_LOCUS13523</name>
</gene>
<keyword evidence="1" id="KW-1133">Transmembrane helix</keyword>
<accession>A0A3P7R375</accession>
<sequence length="129" mass="14951">MTPMLFLRALAPLMALPDVRFNVVKRIDGWLQHVKLQRLAMQLLILVGLNYGNASDSPQEKSILARLLQMRMLKNKNIFLVFFAEIEPFIKVTSVFTVALREMLMRKDDCNMRTTIQLLLENEFGHVMS</sequence>
<dbReference type="InterPro" id="IPR022145">
    <property type="entry name" value="INTS1_RPB2-bd"/>
</dbReference>
<evidence type="ECO:0000259" key="2">
    <source>
        <dbReference type="Pfam" id="PF12432"/>
    </source>
</evidence>
<evidence type="ECO:0000256" key="1">
    <source>
        <dbReference type="SAM" id="Phobius"/>
    </source>
</evidence>
<keyword evidence="1" id="KW-0812">Transmembrane</keyword>
<proteinExistence type="predicted"/>
<dbReference type="OrthoDB" id="5824327at2759"/>
<dbReference type="Pfam" id="PF12432">
    <property type="entry name" value="INTS1_RP2B-bd"/>
    <property type="match status" value="1"/>
</dbReference>
<keyword evidence="1" id="KW-0472">Membrane</keyword>
<organism evidence="3 4">
    <name type="scientific">Cylicostephanus goldi</name>
    <name type="common">Nematode worm</name>
    <dbReference type="NCBI Taxonomy" id="71465"/>
    <lineage>
        <taxon>Eukaryota</taxon>
        <taxon>Metazoa</taxon>
        <taxon>Ecdysozoa</taxon>
        <taxon>Nematoda</taxon>
        <taxon>Chromadorea</taxon>
        <taxon>Rhabditida</taxon>
        <taxon>Rhabditina</taxon>
        <taxon>Rhabditomorpha</taxon>
        <taxon>Strongyloidea</taxon>
        <taxon>Strongylidae</taxon>
        <taxon>Cylicostephanus</taxon>
    </lineage>
</organism>
<feature type="domain" description="Integrator complex subunit 1 RPB2-binding" evidence="2">
    <location>
        <begin position="5"/>
        <end position="125"/>
    </location>
</feature>
<dbReference type="EMBL" id="UYRV01132236">
    <property type="protein sequence ID" value="VDN37636.1"/>
    <property type="molecule type" value="Genomic_DNA"/>
</dbReference>
<keyword evidence="4" id="KW-1185">Reference proteome</keyword>
<protein>
    <recommendedName>
        <fullName evidence="2">Integrator complex subunit 1 RPB2-binding domain-containing protein</fullName>
    </recommendedName>
</protein>